<comment type="caution">
    <text evidence="2">The sequence shown here is derived from an EMBL/GenBank/DDBJ whole genome shotgun (WGS) entry which is preliminary data.</text>
</comment>
<evidence type="ECO:0000256" key="1">
    <source>
        <dbReference type="SAM" id="Phobius"/>
    </source>
</evidence>
<keyword evidence="1" id="KW-0472">Membrane</keyword>
<accession>A0A392QH54</accession>
<protein>
    <recommendedName>
        <fullName evidence="4">Transmembrane protein</fullName>
    </recommendedName>
</protein>
<keyword evidence="1" id="KW-0812">Transmembrane</keyword>
<evidence type="ECO:0000313" key="3">
    <source>
        <dbReference type="Proteomes" id="UP000265520"/>
    </source>
</evidence>
<dbReference type="Proteomes" id="UP000265520">
    <property type="component" value="Unassembled WGS sequence"/>
</dbReference>
<dbReference type="EMBL" id="LXQA010133990">
    <property type="protein sequence ID" value="MCI23070.1"/>
    <property type="molecule type" value="Genomic_DNA"/>
</dbReference>
<evidence type="ECO:0008006" key="4">
    <source>
        <dbReference type="Google" id="ProtNLM"/>
    </source>
</evidence>
<keyword evidence="1" id="KW-1133">Transmembrane helix</keyword>
<name>A0A392QH54_9FABA</name>
<reference evidence="2 3" key="1">
    <citation type="journal article" date="2018" name="Front. Plant Sci.">
        <title>Red Clover (Trifolium pratense) and Zigzag Clover (T. medium) - A Picture of Genomic Similarities and Differences.</title>
        <authorList>
            <person name="Dluhosova J."/>
            <person name="Istvanek J."/>
            <person name="Nedelnik J."/>
            <person name="Repkova J."/>
        </authorList>
    </citation>
    <scope>NUCLEOTIDE SEQUENCE [LARGE SCALE GENOMIC DNA]</scope>
    <source>
        <strain evidence="3">cv. 10/8</strain>
        <tissue evidence="2">Leaf</tissue>
    </source>
</reference>
<feature type="transmembrane region" description="Helical" evidence="1">
    <location>
        <begin position="49"/>
        <end position="70"/>
    </location>
</feature>
<proteinExistence type="predicted"/>
<organism evidence="2 3">
    <name type="scientific">Trifolium medium</name>
    <dbReference type="NCBI Taxonomy" id="97028"/>
    <lineage>
        <taxon>Eukaryota</taxon>
        <taxon>Viridiplantae</taxon>
        <taxon>Streptophyta</taxon>
        <taxon>Embryophyta</taxon>
        <taxon>Tracheophyta</taxon>
        <taxon>Spermatophyta</taxon>
        <taxon>Magnoliopsida</taxon>
        <taxon>eudicotyledons</taxon>
        <taxon>Gunneridae</taxon>
        <taxon>Pentapetalae</taxon>
        <taxon>rosids</taxon>
        <taxon>fabids</taxon>
        <taxon>Fabales</taxon>
        <taxon>Fabaceae</taxon>
        <taxon>Papilionoideae</taxon>
        <taxon>50 kb inversion clade</taxon>
        <taxon>NPAAA clade</taxon>
        <taxon>Hologalegina</taxon>
        <taxon>IRL clade</taxon>
        <taxon>Trifolieae</taxon>
        <taxon>Trifolium</taxon>
    </lineage>
</organism>
<evidence type="ECO:0000313" key="2">
    <source>
        <dbReference type="EMBL" id="MCI23070.1"/>
    </source>
</evidence>
<sequence length="111" mass="11838">MSPHLRTTVTLFPFRLWCFLDPALFSRLVSDSFSPEDCWVVTKMAAPPLALFLVISVFFVLGTFWWGFVCEVVGGVGEGRATGLFGSGGGFDRVVVVRCCGGGGVCGGHDG</sequence>
<dbReference type="AlphaFoldDB" id="A0A392QH54"/>
<keyword evidence="3" id="KW-1185">Reference proteome</keyword>